<gene>
    <name evidence="1" type="ORF">RhiirA4_477587</name>
</gene>
<sequence length="98" mass="11782">MYPLIPIDKNGLFLISDEIWKIAIIGIYELEVVGNQFHIQKINMLIEAYWKVLLDQEVCYNQIVSNRVNLHWWEEFKREWKSCYTKDLSTNAAEKILY</sequence>
<name>A0A2I1HDG2_9GLOM</name>
<dbReference type="Proteomes" id="UP000234323">
    <property type="component" value="Unassembled WGS sequence"/>
</dbReference>
<organism evidence="1 2">
    <name type="scientific">Rhizophagus irregularis</name>
    <dbReference type="NCBI Taxonomy" id="588596"/>
    <lineage>
        <taxon>Eukaryota</taxon>
        <taxon>Fungi</taxon>
        <taxon>Fungi incertae sedis</taxon>
        <taxon>Mucoromycota</taxon>
        <taxon>Glomeromycotina</taxon>
        <taxon>Glomeromycetes</taxon>
        <taxon>Glomerales</taxon>
        <taxon>Glomeraceae</taxon>
        <taxon>Rhizophagus</taxon>
    </lineage>
</organism>
<comment type="caution">
    <text evidence="1">The sequence shown here is derived from an EMBL/GenBank/DDBJ whole genome shotgun (WGS) entry which is preliminary data.</text>
</comment>
<protein>
    <submittedName>
        <fullName evidence="1">Uncharacterized protein</fullName>
    </submittedName>
</protein>
<accession>A0A2I1HDG2</accession>
<dbReference type="EMBL" id="LLXI01002355">
    <property type="protein sequence ID" value="PKY56926.1"/>
    <property type="molecule type" value="Genomic_DNA"/>
</dbReference>
<evidence type="ECO:0000313" key="1">
    <source>
        <dbReference type="EMBL" id="PKY56926.1"/>
    </source>
</evidence>
<proteinExistence type="predicted"/>
<keyword evidence="2" id="KW-1185">Reference proteome</keyword>
<evidence type="ECO:0000313" key="2">
    <source>
        <dbReference type="Proteomes" id="UP000234323"/>
    </source>
</evidence>
<dbReference type="AlphaFoldDB" id="A0A2I1HDG2"/>
<reference evidence="1 2" key="1">
    <citation type="submission" date="2015-10" db="EMBL/GenBank/DDBJ databases">
        <title>Genome analyses suggest a sexual origin of heterokaryosis in a supposedly ancient asexual fungus.</title>
        <authorList>
            <person name="Ropars J."/>
            <person name="Sedzielewska K."/>
            <person name="Noel J."/>
            <person name="Charron P."/>
            <person name="Farinelli L."/>
            <person name="Marton T."/>
            <person name="Kruger M."/>
            <person name="Pelin A."/>
            <person name="Brachmann A."/>
            <person name="Corradi N."/>
        </authorList>
    </citation>
    <scope>NUCLEOTIDE SEQUENCE [LARGE SCALE GENOMIC DNA]</scope>
    <source>
        <strain evidence="1 2">A4</strain>
    </source>
</reference>